<dbReference type="EC" id="4.2.1.1" evidence="2"/>
<evidence type="ECO:0000256" key="4">
    <source>
        <dbReference type="ARBA" id="ARBA00023239"/>
    </source>
</evidence>
<comment type="similarity">
    <text evidence="1">Belongs to the beta-class carbonic anhydrase family.</text>
</comment>
<dbReference type="InterPro" id="IPR001765">
    <property type="entry name" value="Carbonic_anhydrase"/>
</dbReference>
<evidence type="ECO:0000313" key="7">
    <source>
        <dbReference type="Proteomes" id="UP001596031"/>
    </source>
</evidence>
<dbReference type="Gene3D" id="3.40.1050.10">
    <property type="entry name" value="Carbonic anhydrase"/>
    <property type="match status" value="1"/>
</dbReference>
<evidence type="ECO:0000256" key="2">
    <source>
        <dbReference type="ARBA" id="ARBA00012925"/>
    </source>
</evidence>
<comment type="catalytic activity">
    <reaction evidence="5">
        <text>hydrogencarbonate + H(+) = CO2 + H2O</text>
        <dbReference type="Rhea" id="RHEA:10748"/>
        <dbReference type="ChEBI" id="CHEBI:15377"/>
        <dbReference type="ChEBI" id="CHEBI:15378"/>
        <dbReference type="ChEBI" id="CHEBI:16526"/>
        <dbReference type="ChEBI" id="CHEBI:17544"/>
        <dbReference type="EC" id="4.2.1.1"/>
    </reaction>
</comment>
<evidence type="ECO:0000313" key="6">
    <source>
        <dbReference type="EMBL" id="MFC5513403.1"/>
    </source>
</evidence>
<keyword evidence="4" id="KW-0456">Lyase</keyword>
<keyword evidence="3" id="KW-0862">Zinc</keyword>
<sequence length="309" mass="33038">MDTGEQAWMQALCHAVRSMGRQRGVVAGGAGCTSARTVSCDINRTRAVPCIPVPVHGFFTKEKKMAHHNQPKRDSLRQLASIGAAVGAAVLAPASLAAPGPKSTVSAARALEMLKEGNARFIADRPESVTQGKQRRLEIARSQSPIAVLVSCSDSRVPPELLFGRGLGELFIIRNAGNTVDTVALGSIEYAVTQLNVPLVVVMGHERCGAVDAAVSVVEKQTVFPGSMGRMVEPIIPSVLQARTALGPKGPKHTHDELLDASVKRNVQRVVSRLRESEALLLEPLRAGKLMIVGARYDLDDGRVEFFEG</sequence>
<dbReference type="PROSITE" id="PS00704">
    <property type="entry name" value="PROK_CO2_ANHYDRASE_1"/>
    <property type="match status" value="1"/>
</dbReference>
<dbReference type="EMBL" id="JBHSMS010000068">
    <property type="protein sequence ID" value="MFC5513403.1"/>
    <property type="molecule type" value="Genomic_DNA"/>
</dbReference>
<evidence type="ECO:0000256" key="1">
    <source>
        <dbReference type="ARBA" id="ARBA00006217"/>
    </source>
</evidence>
<dbReference type="CDD" id="cd03378">
    <property type="entry name" value="beta_CA_cladeC"/>
    <property type="match status" value="1"/>
</dbReference>
<keyword evidence="7" id="KW-1185">Reference proteome</keyword>
<dbReference type="Pfam" id="PF00484">
    <property type="entry name" value="Pro_CA"/>
    <property type="match status" value="1"/>
</dbReference>
<evidence type="ECO:0000256" key="5">
    <source>
        <dbReference type="ARBA" id="ARBA00048348"/>
    </source>
</evidence>
<dbReference type="SUPFAM" id="SSF53056">
    <property type="entry name" value="beta-carbonic anhydrase, cab"/>
    <property type="match status" value="1"/>
</dbReference>
<evidence type="ECO:0000256" key="3">
    <source>
        <dbReference type="ARBA" id="ARBA00022833"/>
    </source>
</evidence>
<proteinExistence type="inferred from homology"/>
<comment type="caution">
    <text evidence="6">The sequence shown here is derived from an EMBL/GenBank/DDBJ whole genome shotgun (WGS) entry which is preliminary data.</text>
</comment>
<reference evidence="7" key="1">
    <citation type="journal article" date="2019" name="Int. J. Syst. Evol. Microbiol.">
        <title>The Global Catalogue of Microorganisms (GCM) 10K type strain sequencing project: providing services to taxonomists for standard genome sequencing and annotation.</title>
        <authorList>
            <consortium name="The Broad Institute Genomics Platform"/>
            <consortium name="The Broad Institute Genome Sequencing Center for Infectious Disease"/>
            <person name="Wu L."/>
            <person name="Ma J."/>
        </authorList>
    </citation>
    <scope>NUCLEOTIDE SEQUENCE [LARGE SCALE GENOMIC DNA]</scope>
    <source>
        <strain evidence="7">CCUG 38813</strain>
    </source>
</reference>
<dbReference type="PROSITE" id="PS00705">
    <property type="entry name" value="PROK_CO2_ANHYDRASE_2"/>
    <property type="match status" value="1"/>
</dbReference>
<gene>
    <name evidence="6" type="ORF">ACFPOU_20095</name>
</gene>
<dbReference type="SMART" id="SM00947">
    <property type="entry name" value="Pro_CA"/>
    <property type="match status" value="1"/>
</dbReference>
<accession>A0ABW0PM35</accession>
<protein>
    <recommendedName>
        <fullName evidence="2">carbonic anhydrase</fullName>
        <ecNumber evidence="2">4.2.1.1</ecNumber>
    </recommendedName>
</protein>
<dbReference type="InterPro" id="IPR015892">
    <property type="entry name" value="Carbonic_anhydrase_CS"/>
</dbReference>
<dbReference type="InterPro" id="IPR036874">
    <property type="entry name" value="Carbonic_anhydrase_sf"/>
</dbReference>
<dbReference type="PANTHER" id="PTHR11002:SF79">
    <property type="entry name" value="CARBONIC ANHYDRASE 2"/>
    <property type="match status" value="1"/>
</dbReference>
<name>A0ABW0PM35_9BURK</name>
<dbReference type="RefSeq" id="WP_379725496.1">
    <property type="nucleotide sequence ID" value="NZ_JBHSMS010000068.1"/>
</dbReference>
<dbReference type="PANTHER" id="PTHR11002">
    <property type="entry name" value="CARBONIC ANHYDRASE"/>
    <property type="match status" value="1"/>
</dbReference>
<dbReference type="Proteomes" id="UP001596031">
    <property type="component" value="Unassembled WGS sequence"/>
</dbReference>
<organism evidence="6 7">
    <name type="scientific">Massilia jejuensis</name>
    <dbReference type="NCBI Taxonomy" id="648894"/>
    <lineage>
        <taxon>Bacteria</taxon>
        <taxon>Pseudomonadati</taxon>
        <taxon>Pseudomonadota</taxon>
        <taxon>Betaproteobacteria</taxon>
        <taxon>Burkholderiales</taxon>
        <taxon>Oxalobacteraceae</taxon>
        <taxon>Telluria group</taxon>
        <taxon>Massilia</taxon>
    </lineage>
</organism>